<name>A0AAV7EF18_ARIFI</name>
<keyword evidence="3 4" id="KW-0408">Iron</keyword>
<dbReference type="Pfam" id="PF03171">
    <property type="entry name" value="2OG-FeII_Oxy"/>
    <property type="match status" value="1"/>
</dbReference>
<dbReference type="AlphaFoldDB" id="A0AAV7EF18"/>
<dbReference type="InterPro" id="IPR026992">
    <property type="entry name" value="DIOX_N"/>
</dbReference>
<keyword evidence="4" id="KW-0560">Oxidoreductase</keyword>
<comment type="similarity">
    <text evidence="1 4">Belongs to the iron/ascorbate-dependent oxidoreductase family.</text>
</comment>
<dbReference type="Gene3D" id="2.60.120.330">
    <property type="entry name" value="B-lactam Antibiotic, Isopenicillin N Synthase, Chain"/>
    <property type="match status" value="1"/>
</dbReference>
<keyword evidence="7" id="KW-1185">Reference proteome</keyword>
<gene>
    <name evidence="6" type="ORF">H6P81_013555</name>
</gene>
<organism evidence="6 7">
    <name type="scientific">Aristolochia fimbriata</name>
    <name type="common">White veined hardy Dutchman's pipe vine</name>
    <dbReference type="NCBI Taxonomy" id="158543"/>
    <lineage>
        <taxon>Eukaryota</taxon>
        <taxon>Viridiplantae</taxon>
        <taxon>Streptophyta</taxon>
        <taxon>Embryophyta</taxon>
        <taxon>Tracheophyta</taxon>
        <taxon>Spermatophyta</taxon>
        <taxon>Magnoliopsida</taxon>
        <taxon>Magnoliidae</taxon>
        <taxon>Piperales</taxon>
        <taxon>Aristolochiaceae</taxon>
        <taxon>Aristolochia</taxon>
    </lineage>
</organism>
<dbReference type="PANTHER" id="PTHR47991">
    <property type="entry name" value="OXOGLUTARATE/IRON-DEPENDENT DIOXYGENASE"/>
    <property type="match status" value="1"/>
</dbReference>
<dbReference type="PROSITE" id="PS51471">
    <property type="entry name" value="FE2OG_OXY"/>
    <property type="match status" value="1"/>
</dbReference>
<comment type="caution">
    <text evidence="6">The sequence shown here is derived from an EMBL/GenBank/DDBJ whole genome shotgun (WGS) entry which is preliminary data.</text>
</comment>
<evidence type="ECO:0000256" key="3">
    <source>
        <dbReference type="ARBA" id="ARBA00023004"/>
    </source>
</evidence>
<sequence length="382" mass="41737">MPGTTVVMSLPAAATEWPGPVQRVQELADSGLKTLPPTYVHPSPPSRALAAAPIPVIDISALTTTTNTTTPGDPLGRAQAMRALLSDACRHWGIFHVVNHGVPREVLASAMSVSRAFFSLPASEKRRYANNPVTYEGYGSRMGLDPDATLDWNDYFFHHLGPRADPRNKWPRQPENYRHVISRYGDEIVALSRRLLALLSSGLGLPESTLAEAFAASPAEQLGATFRINLYPKCPQPEAALGLSPHSDPGVLTVVQQDRVSGLEVRRVDGNDGAWFRVPPVEDALVVIVGDQMEIATNGVYKSADHRTAVNGEKERMSLVVFVNPEGEKVIGPLEEMVEMAGGERNFDEMSYNEYRKFIRVLGVQGKSILATRASKTKYPTD</sequence>
<evidence type="ECO:0000259" key="5">
    <source>
        <dbReference type="PROSITE" id="PS51471"/>
    </source>
</evidence>
<evidence type="ECO:0000256" key="4">
    <source>
        <dbReference type="RuleBase" id="RU003682"/>
    </source>
</evidence>
<dbReference type="InterPro" id="IPR050295">
    <property type="entry name" value="Plant_2OG-oxidoreductases"/>
</dbReference>
<dbReference type="EMBL" id="JAINDJ010000005">
    <property type="protein sequence ID" value="KAG9447427.1"/>
    <property type="molecule type" value="Genomic_DNA"/>
</dbReference>
<dbReference type="GO" id="GO:0046872">
    <property type="term" value="F:metal ion binding"/>
    <property type="evidence" value="ECO:0007669"/>
    <property type="project" value="UniProtKB-KW"/>
</dbReference>
<keyword evidence="2 4" id="KW-0479">Metal-binding</keyword>
<dbReference type="InterPro" id="IPR005123">
    <property type="entry name" value="Oxoglu/Fe-dep_dioxygenase_dom"/>
</dbReference>
<evidence type="ECO:0000313" key="6">
    <source>
        <dbReference type="EMBL" id="KAG9447427.1"/>
    </source>
</evidence>
<dbReference type="Proteomes" id="UP000825729">
    <property type="component" value="Unassembled WGS sequence"/>
</dbReference>
<dbReference type="InterPro" id="IPR044861">
    <property type="entry name" value="IPNS-like_FE2OG_OXY"/>
</dbReference>
<dbReference type="Pfam" id="PF14226">
    <property type="entry name" value="DIOX_N"/>
    <property type="match status" value="1"/>
</dbReference>
<feature type="domain" description="Fe2OG dioxygenase" evidence="5">
    <location>
        <begin position="218"/>
        <end position="325"/>
    </location>
</feature>
<accession>A0AAV7EF18</accession>
<evidence type="ECO:0000313" key="7">
    <source>
        <dbReference type="Proteomes" id="UP000825729"/>
    </source>
</evidence>
<dbReference type="GO" id="GO:0016491">
    <property type="term" value="F:oxidoreductase activity"/>
    <property type="evidence" value="ECO:0007669"/>
    <property type="project" value="UniProtKB-KW"/>
</dbReference>
<dbReference type="InterPro" id="IPR027443">
    <property type="entry name" value="IPNS-like_sf"/>
</dbReference>
<evidence type="ECO:0000256" key="2">
    <source>
        <dbReference type="ARBA" id="ARBA00022723"/>
    </source>
</evidence>
<protein>
    <recommendedName>
        <fullName evidence="5">Fe2OG dioxygenase domain-containing protein</fullName>
    </recommendedName>
</protein>
<reference evidence="6 7" key="1">
    <citation type="submission" date="2021-07" db="EMBL/GenBank/DDBJ databases">
        <title>The Aristolochia fimbriata genome: insights into angiosperm evolution, floral development and chemical biosynthesis.</title>
        <authorList>
            <person name="Jiao Y."/>
        </authorList>
    </citation>
    <scope>NUCLEOTIDE SEQUENCE [LARGE SCALE GENOMIC DNA]</scope>
    <source>
        <strain evidence="6">IBCAS-2021</strain>
        <tissue evidence="6">Leaf</tissue>
    </source>
</reference>
<evidence type="ECO:0000256" key="1">
    <source>
        <dbReference type="ARBA" id="ARBA00008056"/>
    </source>
</evidence>
<dbReference type="SUPFAM" id="SSF51197">
    <property type="entry name" value="Clavaminate synthase-like"/>
    <property type="match status" value="1"/>
</dbReference>
<proteinExistence type="inferred from homology"/>